<evidence type="ECO:0000313" key="2">
    <source>
        <dbReference type="Proteomes" id="UP001054945"/>
    </source>
</evidence>
<comment type="caution">
    <text evidence="1">The sequence shown here is derived from an EMBL/GenBank/DDBJ whole genome shotgun (WGS) entry which is preliminary data.</text>
</comment>
<keyword evidence="2" id="KW-1185">Reference proteome</keyword>
<accession>A0AAV4V532</accession>
<dbReference type="AlphaFoldDB" id="A0AAV4V532"/>
<organism evidence="1 2">
    <name type="scientific">Caerostris extrusa</name>
    <name type="common">Bark spider</name>
    <name type="synonym">Caerostris bankana</name>
    <dbReference type="NCBI Taxonomy" id="172846"/>
    <lineage>
        <taxon>Eukaryota</taxon>
        <taxon>Metazoa</taxon>
        <taxon>Ecdysozoa</taxon>
        <taxon>Arthropoda</taxon>
        <taxon>Chelicerata</taxon>
        <taxon>Arachnida</taxon>
        <taxon>Araneae</taxon>
        <taxon>Araneomorphae</taxon>
        <taxon>Entelegynae</taxon>
        <taxon>Araneoidea</taxon>
        <taxon>Araneidae</taxon>
        <taxon>Caerostris</taxon>
    </lineage>
</organism>
<dbReference type="Proteomes" id="UP001054945">
    <property type="component" value="Unassembled WGS sequence"/>
</dbReference>
<name>A0AAV4V532_CAEEX</name>
<dbReference type="EMBL" id="BPLR01013954">
    <property type="protein sequence ID" value="GIY65045.1"/>
    <property type="molecule type" value="Genomic_DNA"/>
</dbReference>
<sequence length="119" mass="13319">MPPWKNPQSPNESANNAIWSRVTKTVFVSIQTLIFGGFDAVSCFNVGNITKCHILTKTGIPPGYHSLTVTINCHSVTITLTVTIYSVLKPRSILSTVRVNYQNTKKNSRKKKKKIQKEN</sequence>
<evidence type="ECO:0000313" key="1">
    <source>
        <dbReference type="EMBL" id="GIY65045.1"/>
    </source>
</evidence>
<proteinExistence type="predicted"/>
<protein>
    <submittedName>
        <fullName evidence="1">Uncharacterized protein</fullName>
    </submittedName>
</protein>
<gene>
    <name evidence="1" type="ORF">CEXT_424691</name>
</gene>
<reference evidence="1 2" key="1">
    <citation type="submission" date="2021-06" db="EMBL/GenBank/DDBJ databases">
        <title>Caerostris extrusa draft genome.</title>
        <authorList>
            <person name="Kono N."/>
            <person name="Arakawa K."/>
        </authorList>
    </citation>
    <scope>NUCLEOTIDE SEQUENCE [LARGE SCALE GENOMIC DNA]</scope>
</reference>